<dbReference type="Gene3D" id="2.40.50.140">
    <property type="entry name" value="Nucleic acid-binding proteins"/>
    <property type="match status" value="1"/>
</dbReference>
<sequence>MGGEGEWKRARFDLNEVPGYDCEFKLPSLSKLTPGKHILRGSSSKPCDDLEEFVRSSNARMRALFDNDVDLSVRRFAHGFDFGHVSDCEVFSSVENTQSCVVECGGVKNPDHDSAPASSSRKKFELHRSADCEVFSSVENTQSCVVECGGVKNPDHDSAPASSSRKKFELHRSAGFCVNHVCSGAGNKLERRAVDDDYASSTFEVGSSSRPDSKREACINGVDSYVLGDLEEVDEELFDDVQFYEDDDDFMVGDESVLDMTSSDLRGVEYSDLGDLSRFDFSDMQIQTLGLVAIEKHLRKLGKSLVDFPNMPLPDMEEQSSLSNQLILEQLDFDRNLLAQEFENLYSAMTAEQKSVFDSILTSVEEKKGDSDRPNGKDDFDDKGGNGAVKAVGGAGMQGSNEPVNVAWNIMIFVFVPSVMFSLLSEKPWILTIMALCLVSDLKIGRETRSLQGDKIQGLIIDQDAMKKHRKYIEEGSVIQLSRFYVGPVTGQCRPTKHPYHININFGTRIEPCGENIASEDFDFVSFEEIGLDEKPEDYLIDIIGVVKEHGSLEPYQYQGEVAHKLMLILANESAIDQVPTQGLSSSQFTNSSQSTIGIALTNPDFRKTLIDIKTIEEIGPTEWVEQNLVNLGSKVEAYLKVDCTIQWHGLFVGSTPQLDSLVLEVIKKIQRLSRVDSDFAPFVEHAEVSSIASI</sequence>
<organism evidence="2 3">
    <name type="scientific">Crotalaria pallida</name>
    <name type="common">Smooth rattlebox</name>
    <name type="synonym">Crotalaria striata</name>
    <dbReference type="NCBI Taxonomy" id="3830"/>
    <lineage>
        <taxon>Eukaryota</taxon>
        <taxon>Viridiplantae</taxon>
        <taxon>Streptophyta</taxon>
        <taxon>Embryophyta</taxon>
        <taxon>Tracheophyta</taxon>
        <taxon>Spermatophyta</taxon>
        <taxon>Magnoliopsida</taxon>
        <taxon>eudicotyledons</taxon>
        <taxon>Gunneridae</taxon>
        <taxon>Pentapetalae</taxon>
        <taxon>rosids</taxon>
        <taxon>fabids</taxon>
        <taxon>Fabales</taxon>
        <taxon>Fabaceae</taxon>
        <taxon>Papilionoideae</taxon>
        <taxon>50 kb inversion clade</taxon>
        <taxon>genistoids sensu lato</taxon>
        <taxon>core genistoids</taxon>
        <taxon>Crotalarieae</taxon>
        <taxon>Crotalaria</taxon>
    </lineage>
</organism>
<comment type="caution">
    <text evidence="2">The sequence shown here is derived from an EMBL/GenBank/DDBJ whole genome shotgun (WGS) entry which is preliminary data.</text>
</comment>
<name>A0AAN9IVB8_CROPI</name>
<evidence type="ECO:0000313" key="2">
    <source>
        <dbReference type="EMBL" id="KAK7287065.1"/>
    </source>
</evidence>
<feature type="region of interest" description="Disordered" evidence="1">
    <location>
        <begin position="365"/>
        <end position="385"/>
    </location>
</feature>
<evidence type="ECO:0000313" key="3">
    <source>
        <dbReference type="Proteomes" id="UP001372338"/>
    </source>
</evidence>
<dbReference type="SUPFAM" id="SSF50249">
    <property type="entry name" value="Nucleic acid-binding proteins"/>
    <property type="match status" value="1"/>
</dbReference>
<gene>
    <name evidence="2" type="ORF">RIF29_00069</name>
</gene>
<dbReference type="Proteomes" id="UP001372338">
    <property type="component" value="Unassembled WGS sequence"/>
</dbReference>
<proteinExistence type="predicted"/>
<feature type="compositionally biased region" description="Basic and acidic residues" evidence="1">
    <location>
        <begin position="365"/>
        <end position="384"/>
    </location>
</feature>
<evidence type="ECO:0000256" key="1">
    <source>
        <dbReference type="SAM" id="MobiDB-lite"/>
    </source>
</evidence>
<keyword evidence="3" id="KW-1185">Reference proteome</keyword>
<accession>A0AAN9IVB8</accession>
<dbReference type="EMBL" id="JAYWIO010000001">
    <property type="protein sequence ID" value="KAK7287065.1"/>
    <property type="molecule type" value="Genomic_DNA"/>
</dbReference>
<dbReference type="AlphaFoldDB" id="A0AAN9IVB8"/>
<dbReference type="Gene3D" id="3.40.630.10">
    <property type="entry name" value="Zn peptidases"/>
    <property type="match status" value="1"/>
</dbReference>
<protein>
    <submittedName>
        <fullName evidence="2">Uncharacterized protein</fullName>
    </submittedName>
</protein>
<reference evidence="2 3" key="1">
    <citation type="submission" date="2024-01" db="EMBL/GenBank/DDBJ databases">
        <title>The genomes of 5 underutilized Papilionoideae crops provide insights into root nodulation and disease resistanc.</title>
        <authorList>
            <person name="Yuan L."/>
        </authorList>
    </citation>
    <scope>NUCLEOTIDE SEQUENCE [LARGE SCALE GENOMIC DNA]</scope>
    <source>
        <strain evidence="2">ZHUSHIDOU_FW_LH</strain>
        <tissue evidence="2">Leaf</tissue>
    </source>
</reference>
<dbReference type="InterPro" id="IPR012340">
    <property type="entry name" value="NA-bd_OB-fold"/>
</dbReference>